<gene>
    <name evidence="7" type="ORF">SCAL_000336</name>
</gene>
<dbReference type="Pfam" id="PF00528">
    <property type="entry name" value="BPD_transp_1"/>
    <property type="match status" value="1"/>
</dbReference>
<evidence type="ECO:0000256" key="1">
    <source>
        <dbReference type="ARBA" id="ARBA00004141"/>
    </source>
</evidence>
<feature type="transmembrane region" description="Helical" evidence="5">
    <location>
        <begin position="189"/>
        <end position="211"/>
    </location>
</feature>
<feature type="transmembrane region" description="Helical" evidence="5">
    <location>
        <begin position="102"/>
        <end position="123"/>
    </location>
</feature>
<keyword evidence="2 5" id="KW-0812">Transmembrane</keyword>
<keyword evidence="4 5" id="KW-0472">Membrane</keyword>
<dbReference type="EMBL" id="LYOS01000001">
    <property type="protein sequence ID" value="OFV68660.1"/>
    <property type="molecule type" value="Genomic_DNA"/>
</dbReference>
<dbReference type="PANTHER" id="PTHR43376">
    <property type="entry name" value="OLIGOPEPTIDE TRANSPORT SYSTEM PERMEASE PROTEIN"/>
    <property type="match status" value="1"/>
</dbReference>
<dbReference type="AlphaFoldDB" id="A0A1F2PB79"/>
<evidence type="ECO:0000256" key="4">
    <source>
        <dbReference type="ARBA" id="ARBA00023136"/>
    </source>
</evidence>
<feature type="transmembrane region" description="Helical" evidence="5">
    <location>
        <begin position="7"/>
        <end position="24"/>
    </location>
</feature>
<feature type="transmembrane region" description="Helical" evidence="5">
    <location>
        <begin position="298"/>
        <end position="319"/>
    </location>
</feature>
<comment type="caution">
    <text evidence="7">The sequence shown here is derived from an EMBL/GenBank/DDBJ whole genome shotgun (WGS) entry which is preliminary data.</text>
</comment>
<dbReference type="SUPFAM" id="SSF161098">
    <property type="entry name" value="MetI-like"/>
    <property type="match status" value="1"/>
</dbReference>
<evidence type="ECO:0000313" key="8">
    <source>
        <dbReference type="Proteomes" id="UP000186940"/>
    </source>
</evidence>
<feature type="domain" description="ABC transmembrane type-1" evidence="6">
    <location>
        <begin position="100"/>
        <end position="312"/>
    </location>
</feature>
<feature type="transmembrane region" description="Helical" evidence="5">
    <location>
        <begin position="135"/>
        <end position="160"/>
    </location>
</feature>
<sequence>MHHLTKITAYILIIFVAISINFALPRMMPGDPITSLTDDPTTGMPVIMDEDLKEEIRSYYGLDKPISEQFTGYLKDILKCDLGWSIYYNAPVAEVIFERLKWTLLLVGTSTLIYMILGIFLGAVSAWKRGERGDLGLLVSVLSIGSFPSFFLAMLFIILFGVKLDIFPIFGATTPFMEYSSTFDAFKDVLYHLILPASTLVLTSIDGPYLLMRNSMLGVLGEDYIVTARAKGLTEWAILKDHAIKNALLPITTVIAIRMGFMISGAIFVETVFAYPGIGKLLYDAVSFSDYPLLQGAFLIITLIIIAANFIADMTYLYLDPRVKHG</sequence>
<dbReference type="PATRIC" id="fig|1838285.3.peg.339"/>
<protein>
    <submittedName>
        <fullName evidence="7">Peptide ABC transporter permease</fullName>
    </submittedName>
</protein>
<dbReference type="CDD" id="cd06261">
    <property type="entry name" value="TM_PBP2"/>
    <property type="match status" value="1"/>
</dbReference>
<accession>A0A1F2PB79</accession>
<evidence type="ECO:0000256" key="5">
    <source>
        <dbReference type="RuleBase" id="RU363032"/>
    </source>
</evidence>
<evidence type="ECO:0000313" key="7">
    <source>
        <dbReference type="EMBL" id="OFV68660.1"/>
    </source>
</evidence>
<reference evidence="7" key="1">
    <citation type="submission" date="2016-05" db="EMBL/GenBank/DDBJ databases">
        <title>Microbial consortia oxidize butane by reversing methanogenesis.</title>
        <authorList>
            <person name="Laso-Perez R."/>
            <person name="Richter M."/>
            <person name="Wegener G."/>
            <person name="Musat F."/>
        </authorList>
    </citation>
    <scope>NUCLEOTIDE SEQUENCE [LARGE SCALE GENOMIC DNA]</scope>
    <source>
        <strain evidence="7">BOX2</strain>
    </source>
</reference>
<dbReference type="PROSITE" id="PS50928">
    <property type="entry name" value="ABC_TM1"/>
    <property type="match status" value="1"/>
</dbReference>
<evidence type="ECO:0000256" key="3">
    <source>
        <dbReference type="ARBA" id="ARBA00022989"/>
    </source>
</evidence>
<evidence type="ECO:0000256" key="2">
    <source>
        <dbReference type="ARBA" id="ARBA00022692"/>
    </source>
</evidence>
<dbReference type="STRING" id="1838285.SCAL_000336"/>
<keyword evidence="3 5" id="KW-1133">Transmembrane helix</keyword>
<dbReference type="InterPro" id="IPR035906">
    <property type="entry name" value="MetI-like_sf"/>
</dbReference>
<dbReference type="GO" id="GO:0055085">
    <property type="term" value="P:transmembrane transport"/>
    <property type="evidence" value="ECO:0007669"/>
    <property type="project" value="InterPro"/>
</dbReference>
<dbReference type="GO" id="GO:0005886">
    <property type="term" value="C:plasma membrane"/>
    <property type="evidence" value="ECO:0007669"/>
    <property type="project" value="UniProtKB-SubCell"/>
</dbReference>
<evidence type="ECO:0000259" key="6">
    <source>
        <dbReference type="PROSITE" id="PS50928"/>
    </source>
</evidence>
<comment type="similarity">
    <text evidence="5">Belongs to the binding-protein-dependent transport system permease family.</text>
</comment>
<dbReference type="PANTHER" id="PTHR43376:SF1">
    <property type="entry name" value="OLIGOPEPTIDE TRANSPORT SYSTEM PERMEASE PROTEIN"/>
    <property type="match status" value="1"/>
</dbReference>
<keyword evidence="8" id="KW-1185">Reference proteome</keyword>
<dbReference type="Gene3D" id="1.10.3720.10">
    <property type="entry name" value="MetI-like"/>
    <property type="match status" value="1"/>
</dbReference>
<comment type="subcellular location">
    <subcellularLocation>
        <location evidence="5">Cell membrane</location>
        <topology evidence="5">Multi-pass membrane protein</topology>
    </subcellularLocation>
    <subcellularLocation>
        <location evidence="1">Membrane</location>
        <topology evidence="1">Multi-pass membrane protein</topology>
    </subcellularLocation>
</comment>
<dbReference type="InterPro" id="IPR000515">
    <property type="entry name" value="MetI-like"/>
</dbReference>
<keyword evidence="5" id="KW-0813">Transport</keyword>
<proteinExistence type="inferred from homology"/>
<feature type="transmembrane region" description="Helical" evidence="5">
    <location>
        <begin position="255"/>
        <end position="278"/>
    </location>
</feature>
<organism evidence="7 8">
    <name type="scientific">Candidatus Syntropharchaeum caldarium</name>
    <dbReference type="NCBI Taxonomy" id="1838285"/>
    <lineage>
        <taxon>Archaea</taxon>
        <taxon>Methanobacteriati</taxon>
        <taxon>Methanobacteriota</taxon>
        <taxon>Stenosarchaea group</taxon>
        <taxon>Methanomicrobia</taxon>
        <taxon>Methanosarcinales</taxon>
        <taxon>ANME-2 cluster</taxon>
        <taxon>Candidatus Syntropharchaeum</taxon>
    </lineage>
</organism>
<dbReference type="Proteomes" id="UP000186940">
    <property type="component" value="Unassembled WGS sequence"/>
</dbReference>
<name>A0A1F2PB79_9EURY</name>